<dbReference type="Pfam" id="PF06114">
    <property type="entry name" value="Peptidase_M78"/>
    <property type="match status" value="1"/>
</dbReference>
<name>A0AAP4BWA9_9CORY</name>
<accession>A0AAP4BWA9</accession>
<dbReference type="AlphaFoldDB" id="A0AAP4BWA9"/>
<sequence>MIELEQLAASWGISIIHHTGGAKGYSWVDERIISLRHGLGEVQARCTLAHELAHHYYGDMPGVNGKRAAFQERRADRWAADRLISTSDYALAERLHGPHLGAIAAELGVTRALAEVWASQQSMRLAAG</sequence>
<dbReference type="RefSeq" id="WP_284589938.1">
    <property type="nucleotide sequence ID" value="NZ_JASNVP010000009.1"/>
</dbReference>
<comment type="caution">
    <text evidence="2">The sequence shown here is derived from an EMBL/GenBank/DDBJ whole genome shotgun (WGS) entry which is preliminary data.</text>
</comment>
<evidence type="ECO:0000259" key="1">
    <source>
        <dbReference type="Pfam" id="PF06114"/>
    </source>
</evidence>
<feature type="domain" description="IrrE N-terminal-like" evidence="1">
    <location>
        <begin position="26"/>
        <end position="114"/>
    </location>
</feature>
<evidence type="ECO:0000313" key="2">
    <source>
        <dbReference type="EMBL" id="MDK4326761.1"/>
    </source>
</evidence>
<dbReference type="Gene3D" id="1.10.10.2910">
    <property type="match status" value="1"/>
</dbReference>
<reference evidence="2" key="1">
    <citation type="submission" date="2023-05" db="EMBL/GenBank/DDBJ databases">
        <title>Metabolic capabilities are highly conserved among human nasal-associated Corynebacterium species in pangenomic analyses.</title>
        <authorList>
            <person name="Tran T.H."/>
            <person name="Roberts A.Q."/>
            <person name="Escapa I.F."/>
            <person name="Gao W."/>
            <person name="Conlan S."/>
            <person name="Kong H."/>
            <person name="Segre J.A."/>
            <person name="Kelly M.S."/>
            <person name="Lemon K.P."/>
        </authorList>
    </citation>
    <scope>NUCLEOTIDE SEQUENCE</scope>
    <source>
        <strain evidence="2">KPL2654</strain>
    </source>
</reference>
<gene>
    <name evidence="2" type="ORF">QPX54_09640</name>
</gene>
<organism evidence="2 3">
    <name type="scientific">Corynebacterium propinquum</name>
    <dbReference type="NCBI Taxonomy" id="43769"/>
    <lineage>
        <taxon>Bacteria</taxon>
        <taxon>Bacillati</taxon>
        <taxon>Actinomycetota</taxon>
        <taxon>Actinomycetes</taxon>
        <taxon>Mycobacteriales</taxon>
        <taxon>Corynebacteriaceae</taxon>
        <taxon>Corynebacterium</taxon>
    </lineage>
</organism>
<dbReference type="InterPro" id="IPR010359">
    <property type="entry name" value="IrrE_HExxH"/>
</dbReference>
<protein>
    <submittedName>
        <fullName evidence="2">ImmA/IrrE family metallo-endopeptidase</fullName>
    </submittedName>
</protein>
<evidence type="ECO:0000313" key="3">
    <source>
        <dbReference type="Proteomes" id="UP001226160"/>
    </source>
</evidence>
<proteinExistence type="predicted"/>
<dbReference type="Proteomes" id="UP001226160">
    <property type="component" value="Unassembled WGS sequence"/>
</dbReference>
<dbReference type="EMBL" id="JASNVP010000009">
    <property type="protein sequence ID" value="MDK4326761.1"/>
    <property type="molecule type" value="Genomic_DNA"/>
</dbReference>